<dbReference type="Proteomes" id="UP000197153">
    <property type="component" value="Chromosome 1"/>
</dbReference>
<protein>
    <submittedName>
        <fullName evidence="1">Uncharacterized protein</fullName>
    </submittedName>
</protein>
<dbReference type="AlphaFoldDB" id="A0A248JN93"/>
<dbReference type="KEGG" id="nao:Y958_04805"/>
<dbReference type="EMBL" id="CP022110">
    <property type="protein sequence ID" value="ASG20213.1"/>
    <property type="molecule type" value="Genomic_DNA"/>
</dbReference>
<keyword evidence="2" id="KW-1185">Reference proteome</keyword>
<reference evidence="1 2" key="1">
    <citation type="submission" date="2017-06" db="EMBL/GenBank/DDBJ databases">
        <title>Complete genome sequence of Nitrospirillum amazonense strain CBAmC, an endophytic nitrogen-fixing and plant growth-promoting bacterium, isolated from sugarcane.</title>
        <authorList>
            <person name="Schwab S."/>
            <person name="dos Santos Teixeira K.R."/>
            <person name="Simoes Araujo J.L."/>
            <person name="Soares Vidal M."/>
            <person name="Borges de Freitas H.R."/>
            <person name="Rivello Crivelaro A.L."/>
            <person name="Bueno de Camargo Nunes A."/>
            <person name="dos Santos C.M."/>
            <person name="Palmeira da Silva Rosa D."/>
            <person name="da Silva Padilha D."/>
            <person name="da Silva E."/>
            <person name="Araujo Terra L."/>
            <person name="Soares Mendes V."/>
            <person name="Farinelli L."/>
            <person name="Magalhaes Cruz L."/>
            <person name="Baldani J.I."/>
        </authorList>
    </citation>
    <scope>NUCLEOTIDE SEQUENCE [LARGE SCALE GENOMIC DNA]</scope>
    <source>
        <strain evidence="1 2">CBAmC</strain>
    </source>
</reference>
<proteinExistence type="predicted"/>
<accession>A0A248JN93</accession>
<name>A0A248JN93_9PROT</name>
<gene>
    <name evidence="1" type="ORF">Y958_04805</name>
</gene>
<sequence>MLFGLAAFLPFPVSPLATLAFCLIDEIPDGTRNGDHLRSDLSLAKIEVEAVGAESFIRPMSFFFMDRVQALGYVGQGQRRSGILVQRSTEVFDWNPSHGRCSYHILSQGRPFAPEPRWTMDTIGDAPGQGPNSILVTDVPHRRAGDMLNDQATNFMEFIVDHVSVSAADKIAANRNGP</sequence>
<evidence type="ECO:0000313" key="1">
    <source>
        <dbReference type="EMBL" id="ASG20213.1"/>
    </source>
</evidence>
<organism evidence="1 2">
    <name type="scientific">Nitrospirillum viridazoti CBAmc</name>
    <dbReference type="NCBI Taxonomy" id="1441467"/>
    <lineage>
        <taxon>Bacteria</taxon>
        <taxon>Pseudomonadati</taxon>
        <taxon>Pseudomonadota</taxon>
        <taxon>Alphaproteobacteria</taxon>
        <taxon>Rhodospirillales</taxon>
        <taxon>Azospirillaceae</taxon>
        <taxon>Nitrospirillum</taxon>
        <taxon>Nitrospirillum viridazoti</taxon>
    </lineage>
</organism>
<evidence type="ECO:0000313" key="2">
    <source>
        <dbReference type="Proteomes" id="UP000197153"/>
    </source>
</evidence>